<dbReference type="InterPro" id="IPR036866">
    <property type="entry name" value="RibonucZ/Hydroxyglut_hydro"/>
</dbReference>
<name>A0ABQ1GPE0_9BACL</name>
<dbReference type="InterPro" id="IPR024884">
    <property type="entry name" value="NAPE-PLD"/>
</dbReference>
<evidence type="ECO:0000256" key="1">
    <source>
        <dbReference type="ARBA" id="ARBA00034221"/>
    </source>
</evidence>
<dbReference type="PIRSF" id="PIRSF038896">
    <property type="entry name" value="NAPE-PLD"/>
    <property type="match status" value="1"/>
</dbReference>
<dbReference type="Proteomes" id="UP000609323">
    <property type="component" value="Unassembled WGS sequence"/>
</dbReference>
<gene>
    <name evidence="5" type="ORF">GCM10010917_36040</name>
</gene>
<comment type="function">
    <text evidence="2">Counteracts the endogenous Pycsar antiviral defense system. Phosphodiesterase that enables metal-dependent hydrolysis of host cyclic nucleotide Pycsar defense signals such as cCMP and cUMP.</text>
</comment>
<evidence type="ECO:0000256" key="3">
    <source>
        <dbReference type="ARBA" id="ARBA00048505"/>
    </source>
</evidence>
<dbReference type="RefSeq" id="WP_094092735.1">
    <property type="nucleotide sequence ID" value="NZ_BMHF01000016.1"/>
</dbReference>
<organism evidence="5 6">
    <name type="scientific">Paenibacillus physcomitrellae</name>
    <dbReference type="NCBI Taxonomy" id="1619311"/>
    <lineage>
        <taxon>Bacteria</taxon>
        <taxon>Bacillati</taxon>
        <taxon>Bacillota</taxon>
        <taxon>Bacilli</taxon>
        <taxon>Bacillales</taxon>
        <taxon>Paenibacillaceae</taxon>
        <taxon>Paenibacillus</taxon>
    </lineage>
</organism>
<protein>
    <submittedName>
        <fullName evidence="5">Membrane protein</fullName>
    </submittedName>
</protein>
<evidence type="ECO:0000259" key="4">
    <source>
        <dbReference type="Pfam" id="PF12706"/>
    </source>
</evidence>
<dbReference type="PANTHER" id="PTHR15032:SF4">
    <property type="entry name" value="N-ACYL-PHOSPHATIDYLETHANOLAMINE-HYDROLYZING PHOSPHOLIPASE D"/>
    <property type="match status" value="1"/>
</dbReference>
<keyword evidence="6" id="KW-1185">Reference proteome</keyword>
<proteinExistence type="predicted"/>
<comment type="caution">
    <text evidence="5">The sequence shown here is derived from an EMBL/GenBank/DDBJ whole genome shotgun (WGS) entry which is preliminary data.</text>
</comment>
<evidence type="ECO:0000313" key="5">
    <source>
        <dbReference type="EMBL" id="GGA47547.1"/>
    </source>
</evidence>
<evidence type="ECO:0000313" key="6">
    <source>
        <dbReference type="Proteomes" id="UP000609323"/>
    </source>
</evidence>
<dbReference type="InterPro" id="IPR001279">
    <property type="entry name" value="Metallo-B-lactamas"/>
</dbReference>
<dbReference type="SUPFAM" id="SSF56281">
    <property type="entry name" value="Metallo-hydrolase/oxidoreductase"/>
    <property type="match status" value="1"/>
</dbReference>
<dbReference type="Gene3D" id="3.60.15.10">
    <property type="entry name" value="Ribonuclease Z/Hydroxyacylglutathione hydrolase-like"/>
    <property type="match status" value="1"/>
</dbReference>
<comment type="catalytic activity">
    <reaction evidence="3">
        <text>3',5'-cyclic UMP + H2O = UMP + H(+)</text>
        <dbReference type="Rhea" id="RHEA:70575"/>
        <dbReference type="ChEBI" id="CHEBI:15377"/>
        <dbReference type="ChEBI" id="CHEBI:15378"/>
        <dbReference type="ChEBI" id="CHEBI:57865"/>
        <dbReference type="ChEBI" id="CHEBI:184387"/>
    </reaction>
    <physiologicalReaction direction="left-to-right" evidence="3">
        <dbReference type="Rhea" id="RHEA:70576"/>
    </physiologicalReaction>
</comment>
<dbReference type="Pfam" id="PF12706">
    <property type="entry name" value="Lactamase_B_2"/>
    <property type="match status" value="1"/>
</dbReference>
<dbReference type="EMBL" id="BMHF01000016">
    <property type="protein sequence ID" value="GGA47547.1"/>
    <property type="molecule type" value="Genomic_DNA"/>
</dbReference>
<evidence type="ECO:0000256" key="2">
    <source>
        <dbReference type="ARBA" id="ARBA00034301"/>
    </source>
</evidence>
<sequence>MLTAAIILILIVLIAAAVYGFIRIYPPFGVPVDRSRISRFEQSEHYRQGKFQNRIPTQSIDSSIRSFYSLFADHLKNNPKRRPPHELPVLNPNLGSLTAAETDSVTWLGHSSVLLKLGGKNLLLDPMLGMHSSPLPGFGAKRFKSSSQIEVKDLPRLDAVFLSHDHFDHLDYSTIQQLSGKVGRYFVPLGVGSRLVRFGVERGLIQEFDWWGEVEWQGIRAVCTPARHFSGRALFDKDATLWCSWVLLDPKTRVYFSGDSGYDEHFKRIGDLYGPFDLTLIECGQYDPRWEQIHMMPEQTVQAHKDLRGRRLLPIHWAGFALAMHGWMEPVERVSEDSERRGVELLVPRIGETVSLKEEALLPRDKWWRTV</sequence>
<feature type="domain" description="Metallo-beta-lactamase" evidence="4">
    <location>
        <begin position="121"/>
        <end position="317"/>
    </location>
</feature>
<comment type="catalytic activity">
    <reaction evidence="1">
        <text>3',5'-cyclic CMP + H2O = CMP + H(+)</text>
        <dbReference type="Rhea" id="RHEA:72675"/>
        <dbReference type="ChEBI" id="CHEBI:15377"/>
        <dbReference type="ChEBI" id="CHEBI:15378"/>
        <dbReference type="ChEBI" id="CHEBI:58003"/>
        <dbReference type="ChEBI" id="CHEBI:60377"/>
    </reaction>
    <physiologicalReaction direction="left-to-right" evidence="1">
        <dbReference type="Rhea" id="RHEA:72676"/>
    </physiologicalReaction>
</comment>
<reference evidence="6" key="1">
    <citation type="journal article" date="2019" name="Int. J. Syst. Evol. Microbiol.">
        <title>The Global Catalogue of Microorganisms (GCM) 10K type strain sequencing project: providing services to taxonomists for standard genome sequencing and annotation.</title>
        <authorList>
            <consortium name="The Broad Institute Genomics Platform"/>
            <consortium name="The Broad Institute Genome Sequencing Center for Infectious Disease"/>
            <person name="Wu L."/>
            <person name="Ma J."/>
        </authorList>
    </citation>
    <scope>NUCLEOTIDE SEQUENCE [LARGE SCALE GENOMIC DNA]</scope>
    <source>
        <strain evidence="6">CGMCC 1.15044</strain>
    </source>
</reference>
<dbReference type="PANTHER" id="PTHR15032">
    <property type="entry name" value="N-ACYL-PHOSPHATIDYLETHANOLAMINE-HYDROLYZING PHOSPHOLIPASE D"/>
    <property type="match status" value="1"/>
</dbReference>
<accession>A0ABQ1GPE0</accession>